<dbReference type="EMBL" id="PEBD01000004">
    <property type="protein sequence ID" value="PHV67867.1"/>
    <property type="molecule type" value="Genomic_DNA"/>
</dbReference>
<proteinExistence type="predicted"/>
<comment type="caution">
    <text evidence="1">The sequence shown here is derived from an EMBL/GenBank/DDBJ whole genome shotgun (WGS) entry which is preliminary data.</text>
</comment>
<name>A0A2G3PPU2_WILMA</name>
<dbReference type="AlphaFoldDB" id="A0A2G3PPU2"/>
<dbReference type="Proteomes" id="UP000225108">
    <property type="component" value="Unassembled WGS sequence"/>
</dbReference>
<evidence type="ECO:0000313" key="2">
    <source>
        <dbReference type="Proteomes" id="UP000225108"/>
    </source>
</evidence>
<reference evidence="1 2" key="1">
    <citation type="submission" date="2017-10" db="EMBL/GenBank/DDBJ databases">
        <title>The draft genome sequence of Williamsia sp. BULT 1.1 isolated from the semi-arid grassland soils from South Africa.</title>
        <authorList>
            <person name="Kabwe M.H."/>
            <person name="Govender N."/>
            <person name="Mutseka Lunga P."/>
            <person name="Vikram S."/>
            <person name="Makhalanyane T.P."/>
        </authorList>
    </citation>
    <scope>NUCLEOTIDE SEQUENCE [LARGE SCALE GENOMIC DNA]</scope>
    <source>
        <strain evidence="1 2">BULT 1.1</strain>
    </source>
</reference>
<evidence type="ECO:0000313" key="1">
    <source>
        <dbReference type="EMBL" id="PHV67867.1"/>
    </source>
</evidence>
<sequence>MMNALVVSDTRSVYTTLGSLRSEGDVGRLLGGPVRAFGLELLDNHLDMWVPIEPDVYQRNPAFNAIASVMLVRCHGAHVPIFGAVAVTARTSSGALAPLTQTHHQCLAQSINEVVVAVEG</sequence>
<protein>
    <submittedName>
        <fullName evidence="1">Uncharacterized protein</fullName>
    </submittedName>
</protein>
<gene>
    <name evidence="1" type="ORF">CSW57_00780</name>
</gene>
<organism evidence="1 2">
    <name type="scientific">Williamsia marianensis</name>
    <dbReference type="NCBI Taxonomy" id="85044"/>
    <lineage>
        <taxon>Bacteria</taxon>
        <taxon>Bacillati</taxon>
        <taxon>Actinomycetota</taxon>
        <taxon>Actinomycetes</taxon>
        <taxon>Mycobacteriales</taxon>
        <taxon>Nocardiaceae</taxon>
        <taxon>Williamsia</taxon>
    </lineage>
</organism>
<accession>A0A2G3PPU2</accession>